<dbReference type="AlphaFoldDB" id="A0A8H6WD13"/>
<organism evidence="2 3">
    <name type="scientific">Mycena indigotica</name>
    <dbReference type="NCBI Taxonomy" id="2126181"/>
    <lineage>
        <taxon>Eukaryota</taxon>
        <taxon>Fungi</taxon>
        <taxon>Dikarya</taxon>
        <taxon>Basidiomycota</taxon>
        <taxon>Agaricomycotina</taxon>
        <taxon>Agaricomycetes</taxon>
        <taxon>Agaricomycetidae</taxon>
        <taxon>Agaricales</taxon>
        <taxon>Marasmiineae</taxon>
        <taxon>Mycenaceae</taxon>
        <taxon>Mycena</taxon>
    </lineage>
</organism>
<accession>A0A8H6WD13</accession>
<sequence length="99" mass="11096">MRRRASSSLLYSSTPSPGSVGLWTTVARISCLYSNNQTYLGTGGAESQEEHWGMSVYEEKNFFHTSICGWCCAPSRFQDAESRLSGPGWLRNRSSDIHR</sequence>
<reference evidence="2" key="1">
    <citation type="submission" date="2020-05" db="EMBL/GenBank/DDBJ databases">
        <title>Mycena genomes resolve the evolution of fungal bioluminescence.</title>
        <authorList>
            <person name="Tsai I.J."/>
        </authorList>
    </citation>
    <scope>NUCLEOTIDE SEQUENCE</scope>
    <source>
        <strain evidence="2">171206Taipei</strain>
    </source>
</reference>
<keyword evidence="3" id="KW-1185">Reference proteome</keyword>
<evidence type="ECO:0000313" key="3">
    <source>
        <dbReference type="Proteomes" id="UP000636479"/>
    </source>
</evidence>
<dbReference type="RefSeq" id="XP_037223773.1">
    <property type="nucleotide sequence ID" value="XM_037360888.1"/>
</dbReference>
<feature type="region of interest" description="Disordered" evidence="1">
    <location>
        <begin position="80"/>
        <end position="99"/>
    </location>
</feature>
<evidence type="ECO:0000256" key="1">
    <source>
        <dbReference type="SAM" id="MobiDB-lite"/>
    </source>
</evidence>
<dbReference type="EMBL" id="JACAZF010000003">
    <property type="protein sequence ID" value="KAF7310323.1"/>
    <property type="molecule type" value="Genomic_DNA"/>
</dbReference>
<proteinExistence type="predicted"/>
<comment type="caution">
    <text evidence="2">The sequence shown here is derived from an EMBL/GenBank/DDBJ whole genome shotgun (WGS) entry which is preliminary data.</text>
</comment>
<dbReference type="GeneID" id="59343404"/>
<evidence type="ECO:0000313" key="2">
    <source>
        <dbReference type="EMBL" id="KAF7310323.1"/>
    </source>
</evidence>
<dbReference type="Proteomes" id="UP000636479">
    <property type="component" value="Unassembled WGS sequence"/>
</dbReference>
<name>A0A8H6WD13_9AGAR</name>
<gene>
    <name evidence="2" type="ORF">MIND_00406400</name>
</gene>
<protein>
    <submittedName>
        <fullName evidence="2">Uncharacterized protein</fullName>
    </submittedName>
</protein>